<evidence type="ECO:0000313" key="1">
    <source>
        <dbReference type="EMBL" id="KAL3093544.1"/>
    </source>
</evidence>
<comment type="caution">
    <text evidence="1">The sequence shown here is derived from an EMBL/GenBank/DDBJ whole genome shotgun (WGS) entry which is preliminary data.</text>
</comment>
<accession>A0ABD2JSI2</accession>
<dbReference type="AlphaFoldDB" id="A0ABD2JSI2"/>
<dbReference type="Proteomes" id="UP001620645">
    <property type="component" value="Unassembled WGS sequence"/>
</dbReference>
<organism evidence="1 2">
    <name type="scientific">Heterodera schachtii</name>
    <name type="common">Sugarbeet cyst nematode worm</name>
    <name type="synonym">Tylenchus schachtii</name>
    <dbReference type="NCBI Taxonomy" id="97005"/>
    <lineage>
        <taxon>Eukaryota</taxon>
        <taxon>Metazoa</taxon>
        <taxon>Ecdysozoa</taxon>
        <taxon>Nematoda</taxon>
        <taxon>Chromadorea</taxon>
        <taxon>Rhabditida</taxon>
        <taxon>Tylenchina</taxon>
        <taxon>Tylenchomorpha</taxon>
        <taxon>Tylenchoidea</taxon>
        <taxon>Heteroderidae</taxon>
        <taxon>Heteroderinae</taxon>
        <taxon>Heterodera</taxon>
    </lineage>
</organism>
<evidence type="ECO:0008006" key="3">
    <source>
        <dbReference type="Google" id="ProtNLM"/>
    </source>
</evidence>
<evidence type="ECO:0000313" key="2">
    <source>
        <dbReference type="Proteomes" id="UP001620645"/>
    </source>
</evidence>
<proteinExistence type="predicted"/>
<gene>
    <name evidence="1" type="ORF">niasHS_006184</name>
</gene>
<reference evidence="1 2" key="1">
    <citation type="submission" date="2024-10" db="EMBL/GenBank/DDBJ databases">
        <authorList>
            <person name="Kim D."/>
        </authorList>
    </citation>
    <scope>NUCLEOTIDE SEQUENCE [LARGE SCALE GENOMIC DNA]</scope>
    <source>
        <strain evidence="1">Taebaek</strain>
    </source>
</reference>
<sequence length="331" mass="38103">MDNGALNDQIWLDTLAWLVRGEVGTHMALVNARFAILVDTQLLQRQWWLKELHISEREPIGTGAEAMIVNSDGSRFSSPLPTEQLPENVVGFNRINIRYFDTEVINFLHRIRRLFSTDISLQFDFRLTQTRGWRSMARHIWPLLKNGLIMLVNLKRLHLTRMHKYISPTVLFDCAELFQISSTVLPESPTTYSTSPNLSTRLLYNWLHTPRPDGRPVVFKLTKWKSGWENFVNELITVVLHSCGRPGQVHVLASFDFNYTRSEQMVNTMTEEKLTLSSDVHQRPDGGFVSSVKILRCPAVFTEANVMSWLRLPRVAGEWHPNLVTIGFSDD</sequence>
<protein>
    <recommendedName>
        <fullName evidence="3">F-box domain-containing protein</fullName>
    </recommendedName>
</protein>
<name>A0ABD2JSI2_HETSC</name>
<dbReference type="EMBL" id="JBICCN010000108">
    <property type="protein sequence ID" value="KAL3093544.1"/>
    <property type="molecule type" value="Genomic_DNA"/>
</dbReference>
<keyword evidence="2" id="KW-1185">Reference proteome</keyword>